<protein>
    <submittedName>
        <fullName evidence="1">Uncharacterized protein</fullName>
    </submittedName>
</protein>
<accession>A0ACC0YVP9</accession>
<dbReference type="Proteomes" id="UP001163603">
    <property type="component" value="Chromosome 5"/>
</dbReference>
<organism evidence="1 2">
    <name type="scientific">Pistacia integerrima</name>
    <dbReference type="NCBI Taxonomy" id="434235"/>
    <lineage>
        <taxon>Eukaryota</taxon>
        <taxon>Viridiplantae</taxon>
        <taxon>Streptophyta</taxon>
        <taxon>Embryophyta</taxon>
        <taxon>Tracheophyta</taxon>
        <taxon>Spermatophyta</taxon>
        <taxon>Magnoliopsida</taxon>
        <taxon>eudicotyledons</taxon>
        <taxon>Gunneridae</taxon>
        <taxon>Pentapetalae</taxon>
        <taxon>rosids</taxon>
        <taxon>malvids</taxon>
        <taxon>Sapindales</taxon>
        <taxon>Anacardiaceae</taxon>
        <taxon>Pistacia</taxon>
    </lineage>
</organism>
<comment type="caution">
    <text evidence="1">The sequence shown here is derived from an EMBL/GenBank/DDBJ whole genome shotgun (WGS) entry which is preliminary data.</text>
</comment>
<reference evidence="2" key="1">
    <citation type="journal article" date="2023" name="G3 (Bethesda)">
        <title>Genome assembly and association tests identify interacting loci associated with vigor, precocity, and sex in interspecific pistachio rootstocks.</title>
        <authorList>
            <person name="Palmer W."/>
            <person name="Jacygrad E."/>
            <person name="Sagayaradj S."/>
            <person name="Cavanaugh K."/>
            <person name="Han R."/>
            <person name="Bertier L."/>
            <person name="Beede B."/>
            <person name="Kafkas S."/>
            <person name="Golino D."/>
            <person name="Preece J."/>
            <person name="Michelmore R."/>
        </authorList>
    </citation>
    <scope>NUCLEOTIDE SEQUENCE [LARGE SCALE GENOMIC DNA]</scope>
</reference>
<proteinExistence type="predicted"/>
<name>A0ACC0YVP9_9ROSI</name>
<evidence type="ECO:0000313" key="1">
    <source>
        <dbReference type="EMBL" id="KAJ0041326.1"/>
    </source>
</evidence>
<keyword evidence="2" id="KW-1185">Reference proteome</keyword>
<dbReference type="EMBL" id="CM047740">
    <property type="protein sequence ID" value="KAJ0041326.1"/>
    <property type="molecule type" value="Genomic_DNA"/>
</dbReference>
<gene>
    <name evidence="1" type="ORF">Pint_27192</name>
</gene>
<sequence length="85" mass="10242">MLHKNAHRIPKDIIHVQANKFQQHHYDCCRRTRVSDFLVLCWDLWIQGYKKRDTFCCLNHNRKCYSSSSGSRDATSRSHGKRFRF</sequence>
<evidence type="ECO:0000313" key="2">
    <source>
        <dbReference type="Proteomes" id="UP001163603"/>
    </source>
</evidence>